<dbReference type="Proteomes" id="UP000179209">
    <property type="component" value="Unassembled WGS sequence"/>
</dbReference>
<dbReference type="Gene3D" id="3.60.21.10">
    <property type="match status" value="1"/>
</dbReference>
<protein>
    <recommendedName>
        <fullName evidence="1">Calcineurin-like phosphoesterase domain-containing protein</fullName>
    </recommendedName>
</protein>
<name>A0A1F6B1X5_9BACT</name>
<evidence type="ECO:0000313" key="2">
    <source>
        <dbReference type="EMBL" id="OGG30930.1"/>
    </source>
</evidence>
<evidence type="ECO:0000313" key="3">
    <source>
        <dbReference type="Proteomes" id="UP000179209"/>
    </source>
</evidence>
<dbReference type="InterPro" id="IPR051158">
    <property type="entry name" value="Metallophosphoesterase_sf"/>
</dbReference>
<proteinExistence type="predicted"/>
<dbReference type="EMBL" id="MFKA01000096">
    <property type="protein sequence ID" value="OGG30930.1"/>
    <property type="molecule type" value="Genomic_DNA"/>
</dbReference>
<dbReference type="SUPFAM" id="SSF56300">
    <property type="entry name" value="Metallo-dependent phosphatases"/>
    <property type="match status" value="1"/>
</dbReference>
<comment type="caution">
    <text evidence="2">The sequence shown here is derived from an EMBL/GenBank/DDBJ whole genome shotgun (WGS) entry which is preliminary data.</text>
</comment>
<dbReference type="PANTHER" id="PTHR31302:SF22">
    <property type="entry name" value="PHOSPHOESTERASE"/>
    <property type="match status" value="1"/>
</dbReference>
<organism evidence="2 3">
    <name type="scientific">Candidatus Gottesmanbacteria bacterium RIFCSPLOWO2_02_FULL_38_8</name>
    <dbReference type="NCBI Taxonomy" id="1798397"/>
    <lineage>
        <taxon>Bacteria</taxon>
        <taxon>Candidatus Gottesmaniibacteriota</taxon>
    </lineage>
</organism>
<dbReference type="GO" id="GO:0016787">
    <property type="term" value="F:hydrolase activity"/>
    <property type="evidence" value="ECO:0007669"/>
    <property type="project" value="InterPro"/>
</dbReference>
<feature type="non-terminal residue" evidence="2">
    <location>
        <position position="1"/>
    </location>
</feature>
<dbReference type="PANTHER" id="PTHR31302">
    <property type="entry name" value="TRANSMEMBRANE PROTEIN WITH METALLOPHOSPHOESTERASE DOMAIN-RELATED"/>
    <property type="match status" value="1"/>
</dbReference>
<dbReference type="InterPro" id="IPR029052">
    <property type="entry name" value="Metallo-depent_PP-like"/>
</dbReference>
<evidence type="ECO:0000259" key="1">
    <source>
        <dbReference type="Pfam" id="PF00149"/>
    </source>
</evidence>
<feature type="domain" description="Calcineurin-like phosphoesterase" evidence="1">
    <location>
        <begin position="3"/>
        <end position="237"/>
    </location>
</feature>
<dbReference type="InterPro" id="IPR004843">
    <property type="entry name" value="Calcineurin-like_PHP"/>
</dbReference>
<dbReference type="CDD" id="cd00838">
    <property type="entry name" value="MPP_superfamily"/>
    <property type="match status" value="1"/>
</dbReference>
<sequence>CQMKIAVTADIHYGVGNNQEIIKNFAGKLCATKADVLILAGDTFAIEQKLLIECLQLFNKFKGPKLFVAGNHDLWTTKGNSLEIYENILPKLTKRCGFHYLDQSPFIYKGIGFVGNIGWYDYSFKDKSKPIPQQYYTNKQWPGVVTWNDKLYVHLGMSDYDFTQRVNRKLKRHLTLVSKQVNTIICAVHNVPFKELLRTSHTSIDKFLNAFSGSQATGEIIKSYPKVKYVFCGHTHQKKKARIGSFTAINIGSDYLRKRYEIIDI</sequence>
<dbReference type="Pfam" id="PF00149">
    <property type="entry name" value="Metallophos"/>
    <property type="match status" value="1"/>
</dbReference>
<dbReference type="AlphaFoldDB" id="A0A1F6B1X5"/>
<gene>
    <name evidence="2" type="ORF">A3I51_01000</name>
</gene>
<reference evidence="2 3" key="1">
    <citation type="journal article" date="2016" name="Nat. Commun.">
        <title>Thousands of microbial genomes shed light on interconnected biogeochemical processes in an aquifer system.</title>
        <authorList>
            <person name="Anantharaman K."/>
            <person name="Brown C.T."/>
            <person name="Hug L.A."/>
            <person name="Sharon I."/>
            <person name="Castelle C.J."/>
            <person name="Probst A.J."/>
            <person name="Thomas B.C."/>
            <person name="Singh A."/>
            <person name="Wilkins M.J."/>
            <person name="Karaoz U."/>
            <person name="Brodie E.L."/>
            <person name="Williams K.H."/>
            <person name="Hubbard S.S."/>
            <person name="Banfield J.F."/>
        </authorList>
    </citation>
    <scope>NUCLEOTIDE SEQUENCE [LARGE SCALE GENOMIC DNA]</scope>
</reference>
<accession>A0A1F6B1X5</accession>